<keyword evidence="1" id="KW-0175">Coiled coil</keyword>
<dbReference type="InterPro" id="IPR019607">
    <property type="entry name" value="Putative_zinc-finger_domain"/>
</dbReference>
<evidence type="ECO:0000256" key="2">
    <source>
        <dbReference type="SAM" id="MobiDB-lite"/>
    </source>
</evidence>
<dbReference type="InterPro" id="IPR039278">
    <property type="entry name" value="Red1"/>
</dbReference>
<feature type="compositionally biased region" description="Acidic residues" evidence="2">
    <location>
        <begin position="98"/>
        <end position="115"/>
    </location>
</feature>
<feature type="compositionally biased region" description="Low complexity" evidence="2">
    <location>
        <begin position="1"/>
        <end position="15"/>
    </location>
</feature>
<feature type="region of interest" description="Disordered" evidence="2">
    <location>
        <begin position="1"/>
        <end position="253"/>
    </location>
</feature>
<feature type="compositionally biased region" description="Basic and acidic residues" evidence="2">
    <location>
        <begin position="994"/>
        <end position="1003"/>
    </location>
</feature>
<dbReference type="PANTHER" id="PTHR21563">
    <property type="entry name" value="ZINC FINGER C3H1 DOMAIN-CONTAINING PROTEIN"/>
    <property type="match status" value="1"/>
</dbReference>
<feature type="region of interest" description="Disordered" evidence="2">
    <location>
        <begin position="561"/>
        <end position="581"/>
    </location>
</feature>
<evidence type="ECO:0000259" key="3">
    <source>
        <dbReference type="Pfam" id="PF10650"/>
    </source>
</evidence>
<feature type="compositionally biased region" description="Polar residues" evidence="2">
    <location>
        <begin position="708"/>
        <end position="746"/>
    </location>
</feature>
<feature type="compositionally biased region" description="Basic and acidic residues" evidence="2">
    <location>
        <begin position="783"/>
        <end position="793"/>
    </location>
</feature>
<feature type="region of interest" description="Disordered" evidence="2">
    <location>
        <begin position="817"/>
        <end position="1011"/>
    </location>
</feature>
<feature type="coiled-coil region" evidence="1">
    <location>
        <begin position="664"/>
        <end position="691"/>
    </location>
</feature>
<evidence type="ECO:0000256" key="1">
    <source>
        <dbReference type="SAM" id="Coils"/>
    </source>
</evidence>
<accession>A0ABR3VLY3</accession>
<feature type="compositionally biased region" description="Polar residues" evidence="2">
    <location>
        <begin position="394"/>
        <end position="415"/>
    </location>
</feature>
<feature type="compositionally biased region" description="Low complexity" evidence="2">
    <location>
        <begin position="937"/>
        <end position="949"/>
    </location>
</feature>
<feature type="compositionally biased region" description="Basic and acidic residues" evidence="2">
    <location>
        <begin position="909"/>
        <end position="930"/>
    </location>
</feature>
<feature type="domain" description="Putative zinc-finger" evidence="3">
    <location>
        <begin position="1115"/>
        <end position="1135"/>
    </location>
</feature>
<feature type="compositionally biased region" description="Polar residues" evidence="2">
    <location>
        <begin position="868"/>
        <end position="887"/>
    </location>
</feature>
<protein>
    <recommendedName>
        <fullName evidence="3">Putative zinc-finger domain-containing protein</fullName>
    </recommendedName>
</protein>
<reference evidence="4 5" key="1">
    <citation type="journal article" date="2024" name="Commun. Biol.">
        <title>Comparative genomic analysis of thermophilic fungi reveals convergent evolutionary adaptations and gene losses.</title>
        <authorList>
            <person name="Steindorff A.S."/>
            <person name="Aguilar-Pontes M.V."/>
            <person name="Robinson A.J."/>
            <person name="Andreopoulos B."/>
            <person name="LaButti K."/>
            <person name="Kuo A."/>
            <person name="Mondo S."/>
            <person name="Riley R."/>
            <person name="Otillar R."/>
            <person name="Haridas S."/>
            <person name="Lipzen A."/>
            <person name="Grimwood J."/>
            <person name="Schmutz J."/>
            <person name="Clum A."/>
            <person name="Reid I.D."/>
            <person name="Moisan M.C."/>
            <person name="Butler G."/>
            <person name="Nguyen T.T.M."/>
            <person name="Dewar K."/>
            <person name="Conant G."/>
            <person name="Drula E."/>
            <person name="Henrissat B."/>
            <person name="Hansel C."/>
            <person name="Singer S."/>
            <person name="Hutchinson M.I."/>
            <person name="de Vries R.P."/>
            <person name="Natvig D.O."/>
            <person name="Powell A.J."/>
            <person name="Tsang A."/>
            <person name="Grigoriev I.V."/>
        </authorList>
    </citation>
    <scope>NUCLEOTIDE SEQUENCE [LARGE SCALE GENOMIC DNA]</scope>
    <source>
        <strain evidence="4 5">CBS 620.91</strain>
    </source>
</reference>
<dbReference type="Pfam" id="PF10650">
    <property type="entry name" value="zf-C3H1"/>
    <property type="match status" value="1"/>
</dbReference>
<feature type="compositionally biased region" description="Low complexity" evidence="2">
    <location>
        <begin position="817"/>
        <end position="833"/>
    </location>
</feature>
<evidence type="ECO:0000313" key="4">
    <source>
        <dbReference type="EMBL" id="KAL1842766.1"/>
    </source>
</evidence>
<keyword evidence="5" id="KW-1185">Reference proteome</keyword>
<name>A0ABR3VLY3_HUMIN</name>
<feature type="compositionally biased region" description="Basic and acidic residues" evidence="2">
    <location>
        <begin position="361"/>
        <end position="381"/>
    </location>
</feature>
<proteinExistence type="predicted"/>
<feature type="region of interest" description="Disordered" evidence="2">
    <location>
        <begin position="308"/>
        <end position="484"/>
    </location>
</feature>
<dbReference type="PANTHER" id="PTHR21563:SF3">
    <property type="entry name" value="ZINC FINGER C3H1 DOMAIN-CONTAINING PROTEIN"/>
    <property type="match status" value="1"/>
</dbReference>
<dbReference type="EMBL" id="JAZGSY010000033">
    <property type="protein sequence ID" value="KAL1842766.1"/>
    <property type="molecule type" value="Genomic_DNA"/>
</dbReference>
<feature type="region of interest" description="Disordered" evidence="2">
    <location>
        <begin position="594"/>
        <end position="664"/>
    </location>
</feature>
<sequence>MSQYPLPYGYGQYHGQPPPPNPYSFPTASDYAPPSHNVQYNPHAAQENRDATHAAFEQNGHNQAGHQACHNGVNHLAQRLPDQPPSRPAQASRSAPDSDLEEGELSEGQFEDLYEPQEYASDTPAQPVPGPILRRPPTGDPSQPASAVDTPDGGFYESDEEENRENPQPPEAVRDRSASYSPFLSPREPQSDVATPQSGPDKPAPVVCSPKADISPGATVSTLQPANHAAPAPSTHLARPAGPAPATVEEKDPLAKCKSLQEAKKEAQKAILQLRSFVKYQDYIDEGLDQKFIQGLFRALHLDIPKSATDSTTAEPKEAGKQQAGGATDTNKPDQVVSATPQAEESTEKEKTTSTMPVEPPKGEERKDRIARLLAEREARTKANPKPPAVDNAPKQTAPTGPAQGLTTATASTPDSAGPKTKQWGEKERLLQQKIAALNKAREAQQKSANNGSGPGSGATTPVSPATTPLTVPTGPRAVLGSQSTNVAPPWASYFPSPAKHHPPPGFIRNPTNVPQPSPNIAHLPTGPRATQSPAQLPIPGLSIPPNPNHMPVRKRPVASDFVDDYSPSSVPPPKRPFGQVRPQETSLIIHMSDDEDDGDVSMDAGSQADETSVDHPRPPSRGLVRGHTLRDFPPLPDTTTYSPRQFSSPAPSVTPPSGVVNNNNKAQTELELKQKAIEEMKRKIALAEARKKLKQVVGGSVTPKPATPSSEVKDNNSTSMVQSTESGNTSERSNQATPQPTQDLSTAKLPKPSEIAAMDPTQRAQLRGRLLSCDLPRVESTLTEKMKRLEQLRDEEARLKAEIDKELAEKKRLAEELQQLDAASPAASAQQDGSRQEREAVESPSLAPETDGHEERVSQTAGDAVGSTESESVETPPTSDKGQSSAKEVATVAECVPEQVQAAGSTTEEGHITSETEKVTTAEESHAEPTTENAIAEPATTTNDTAPPAEEPKDQDMSELTTTEQVDAAVIDETTPMELESRSPSPETAEPGRASDAEHTDAEPMSAVGTEPSASVLEQISSVAHPREAVQEIEAEAAANVEVVSPGDAAILRLTRKQVPDKPAPAASSSVLKPYESPLRYFRDYRFHPEFQNTVAGGLKSLTYSNRMDPFKELCPYELGKHQCPENCEFQHFADMVPADDHILLELGNPDEFEGEEKVRFIEGLREVLQKFKADKVKDFDVIARGIIEFRAKFLGDPSRVLSLGHVKI</sequence>
<comment type="caution">
    <text evidence="4">The sequence shown here is derived from an EMBL/GenBank/DDBJ whole genome shotgun (WGS) entry which is preliminary data.</text>
</comment>
<feature type="region of interest" description="Disordered" evidence="2">
    <location>
        <begin position="774"/>
        <end position="793"/>
    </location>
</feature>
<feature type="compositionally biased region" description="Polar residues" evidence="2">
    <location>
        <begin position="638"/>
        <end position="652"/>
    </location>
</feature>
<organism evidence="4 5">
    <name type="scientific">Humicola insolens</name>
    <name type="common">Soft-rot fungus</name>
    <dbReference type="NCBI Taxonomy" id="85995"/>
    <lineage>
        <taxon>Eukaryota</taxon>
        <taxon>Fungi</taxon>
        <taxon>Dikarya</taxon>
        <taxon>Ascomycota</taxon>
        <taxon>Pezizomycotina</taxon>
        <taxon>Sordariomycetes</taxon>
        <taxon>Sordariomycetidae</taxon>
        <taxon>Sordariales</taxon>
        <taxon>Chaetomiaceae</taxon>
        <taxon>Mycothermus</taxon>
    </lineage>
</organism>
<evidence type="ECO:0000313" key="5">
    <source>
        <dbReference type="Proteomes" id="UP001583172"/>
    </source>
</evidence>
<dbReference type="Proteomes" id="UP001583172">
    <property type="component" value="Unassembled WGS sequence"/>
</dbReference>
<feature type="region of interest" description="Disordered" evidence="2">
    <location>
        <begin position="693"/>
        <end position="764"/>
    </location>
</feature>
<gene>
    <name evidence="4" type="ORF">VTJ49DRAFT_4251</name>
</gene>